<organism evidence="1 2">
    <name type="scientific">Actinomadura rudentiformis</name>
    <dbReference type="NCBI Taxonomy" id="359158"/>
    <lineage>
        <taxon>Bacteria</taxon>
        <taxon>Bacillati</taxon>
        <taxon>Actinomycetota</taxon>
        <taxon>Actinomycetes</taxon>
        <taxon>Streptosporangiales</taxon>
        <taxon>Thermomonosporaceae</taxon>
        <taxon>Actinomadura</taxon>
    </lineage>
</organism>
<protein>
    <recommendedName>
        <fullName evidence="3">Dihydrodiol dehydrogenase</fullName>
    </recommendedName>
</protein>
<proteinExistence type="predicted"/>
<dbReference type="OrthoDB" id="5120343at2"/>
<keyword evidence="2" id="KW-1185">Reference proteome</keyword>
<reference evidence="1 2" key="1">
    <citation type="submission" date="2019-09" db="EMBL/GenBank/DDBJ databases">
        <title>Actinomadura physcomitrii sp. nov., a novel actinomycete isolated from moss [Physcomitrium sphaericum (Ludw) Fuernr].</title>
        <authorList>
            <person name="Zhuang X."/>
            <person name="Liu C."/>
        </authorList>
    </citation>
    <scope>NUCLEOTIDE SEQUENCE [LARGE SCALE GENOMIC DNA]</scope>
    <source>
        <strain evidence="1 2">HMC1</strain>
    </source>
</reference>
<dbReference type="RefSeq" id="WP_151561205.1">
    <property type="nucleotide sequence ID" value="NZ_WBMT01000007.1"/>
</dbReference>
<gene>
    <name evidence="1" type="ORF">F8566_16980</name>
</gene>
<dbReference type="AlphaFoldDB" id="A0A6H9YQ40"/>
<evidence type="ECO:0000313" key="2">
    <source>
        <dbReference type="Proteomes" id="UP000468735"/>
    </source>
</evidence>
<accession>A0A6H9YQ40</accession>
<name>A0A6H9YQ40_9ACTN</name>
<comment type="caution">
    <text evidence="1">The sequence shown here is derived from an EMBL/GenBank/DDBJ whole genome shotgun (WGS) entry which is preliminary data.</text>
</comment>
<dbReference type="Proteomes" id="UP000468735">
    <property type="component" value="Unassembled WGS sequence"/>
</dbReference>
<dbReference type="EMBL" id="WBMT01000007">
    <property type="protein sequence ID" value="KAB2348477.1"/>
    <property type="molecule type" value="Genomic_DNA"/>
</dbReference>
<sequence>MNEPIVIANEFAEVLVEKVETRNGTRLRIRAPRADREILLCPLELEALAGQDHDLFSRLLAAG</sequence>
<evidence type="ECO:0008006" key="3">
    <source>
        <dbReference type="Google" id="ProtNLM"/>
    </source>
</evidence>
<evidence type="ECO:0000313" key="1">
    <source>
        <dbReference type="EMBL" id="KAB2348477.1"/>
    </source>
</evidence>